<accession>A0A4U7BAR4</accession>
<dbReference type="PANTHER" id="PTHR10443">
    <property type="entry name" value="MICROSOMAL DIPEPTIDASE"/>
    <property type="match status" value="1"/>
</dbReference>
<dbReference type="SUPFAM" id="SSF51556">
    <property type="entry name" value="Metallo-dependent hydrolases"/>
    <property type="match status" value="1"/>
</dbReference>
<dbReference type="Proteomes" id="UP000308133">
    <property type="component" value="Unassembled WGS sequence"/>
</dbReference>
<dbReference type="GO" id="GO:0046872">
    <property type="term" value="F:metal ion binding"/>
    <property type="evidence" value="ECO:0007669"/>
    <property type="project" value="UniProtKB-UniRule"/>
</dbReference>
<evidence type="ECO:0000313" key="5">
    <source>
        <dbReference type="Proteomes" id="UP000308133"/>
    </source>
</evidence>
<dbReference type="InterPro" id="IPR032466">
    <property type="entry name" value="Metal_Hydrolase"/>
</dbReference>
<dbReference type="PROSITE" id="PS51365">
    <property type="entry name" value="RENAL_DIPEPTIDASE_2"/>
    <property type="match status" value="1"/>
</dbReference>
<keyword evidence="2" id="KW-0482">Metalloprotease</keyword>
<reference evidence="4 5" key="1">
    <citation type="submission" date="2018-02" db="EMBL/GenBank/DDBJ databases">
        <title>Draft genome sequences of Elsinoe sp., causing black scab on jojoba.</title>
        <authorList>
            <person name="Stodart B."/>
            <person name="Jeffress S."/>
            <person name="Ash G."/>
            <person name="Arun Chinnappa K."/>
        </authorList>
    </citation>
    <scope>NUCLEOTIDE SEQUENCE [LARGE SCALE GENOMIC DNA]</scope>
    <source>
        <strain evidence="4 5">Hillstone_2</strain>
    </source>
</reference>
<dbReference type="InterPro" id="IPR008257">
    <property type="entry name" value="Pept_M19"/>
</dbReference>
<comment type="similarity">
    <text evidence="2">Belongs to the metallo-dependent hydrolases superfamily. Peptidase M19 family.</text>
</comment>
<dbReference type="EMBL" id="PTQR01000030">
    <property type="protein sequence ID" value="TKX25334.1"/>
    <property type="molecule type" value="Genomic_DNA"/>
</dbReference>
<evidence type="ECO:0000256" key="1">
    <source>
        <dbReference type="ARBA" id="ARBA00022997"/>
    </source>
</evidence>
<evidence type="ECO:0000256" key="2">
    <source>
        <dbReference type="RuleBase" id="RU341113"/>
    </source>
</evidence>
<gene>
    <name evidence="4" type="ORF">C1H76_2567</name>
</gene>
<keyword evidence="3" id="KW-1133">Transmembrane helix</keyword>
<dbReference type="EC" id="3.4.13.19" evidence="2"/>
<comment type="catalytic activity">
    <reaction evidence="2">
        <text>an L-aminoacyl-L-amino acid + H2O = 2 an L-alpha-amino acid</text>
        <dbReference type="Rhea" id="RHEA:48940"/>
        <dbReference type="ChEBI" id="CHEBI:15377"/>
        <dbReference type="ChEBI" id="CHEBI:59869"/>
        <dbReference type="ChEBI" id="CHEBI:77460"/>
        <dbReference type="EC" id="3.4.13.19"/>
    </reaction>
</comment>
<keyword evidence="3" id="KW-0812">Transmembrane</keyword>
<sequence>MENEKAPLLARAKEYVPAPLRRHNDTPQPRRFLHITIMLLATLTLFRLLLVLSYLTLGYLTPTTSPTPLSRAHAVLTSNPLIDGHDDLLISLRAYYGNHLYANSTFQDKFLHGGLEGHLDVPRIQAGQLGGSFWSAFVPCPRNGSDFSNAAYAPYVRATLEQLDLYNRLGELYPAYFTPAGTAREAEEAFRQGRLISPLAIEGLHQIGNSVATLRLFHQLGVRYATLTWNCHNKYADAALVSDEKGETVVSKPLHYGVSEEGRRLVHEMNRLGMLVDLSHVSPDTMRDVLYGNWKTGEPRQWEGSLAPVIFSHSSVKAICPHPRNVPDDVLRLVKEKRGLVMINFAPDFISCKEGEEGDKALPDFVEETNTLEQVVKHIMYVGDLVGYDHVGLGTDFDGIPNTPRGLEGVDKFPNLVAELLRRNVSEKDAGKVVGRNLLRVWKEADEVSARMKKEGWLPLEDDVRFSPGAIEISDILDLYEDGF</sequence>
<proteinExistence type="inferred from homology"/>
<dbReference type="CDD" id="cd01301">
    <property type="entry name" value="rDP_like"/>
    <property type="match status" value="1"/>
</dbReference>
<keyword evidence="1 2" id="KW-0224">Dipeptidase</keyword>
<name>A0A4U7BAR4_9PEZI</name>
<protein>
    <recommendedName>
        <fullName evidence="2">Dipeptidase</fullName>
        <ecNumber evidence="2">3.4.13.19</ecNumber>
    </recommendedName>
</protein>
<dbReference type="PANTHER" id="PTHR10443:SF12">
    <property type="entry name" value="DIPEPTIDASE"/>
    <property type="match status" value="1"/>
</dbReference>
<keyword evidence="2" id="KW-0645">Protease</keyword>
<comment type="cofactor">
    <cofactor evidence="2">
        <name>Zn(2+)</name>
        <dbReference type="ChEBI" id="CHEBI:29105"/>
    </cofactor>
</comment>
<keyword evidence="2" id="KW-0862">Zinc</keyword>
<dbReference type="GO" id="GO:0006508">
    <property type="term" value="P:proteolysis"/>
    <property type="evidence" value="ECO:0007669"/>
    <property type="project" value="UniProtKB-KW"/>
</dbReference>
<dbReference type="Gene3D" id="3.20.20.140">
    <property type="entry name" value="Metal-dependent hydrolases"/>
    <property type="match status" value="1"/>
</dbReference>
<dbReference type="GO" id="GO:0070573">
    <property type="term" value="F:metallodipeptidase activity"/>
    <property type="evidence" value="ECO:0007669"/>
    <property type="project" value="InterPro"/>
</dbReference>
<organism evidence="4 5">
    <name type="scientific">Elsinoe australis</name>
    <dbReference type="NCBI Taxonomy" id="40998"/>
    <lineage>
        <taxon>Eukaryota</taxon>
        <taxon>Fungi</taxon>
        <taxon>Dikarya</taxon>
        <taxon>Ascomycota</taxon>
        <taxon>Pezizomycotina</taxon>
        <taxon>Dothideomycetes</taxon>
        <taxon>Dothideomycetidae</taxon>
        <taxon>Myriangiales</taxon>
        <taxon>Elsinoaceae</taxon>
        <taxon>Elsinoe</taxon>
    </lineage>
</organism>
<keyword evidence="3" id="KW-0472">Membrane</keyword>
<evidence type="ECO:0000256" key="3">
    <source>
        <dbReference type="SAM" id="Phobius"/>
    </source>
</evidence>
<evidence type="ECO:0000313" key="4">
    <source>
        <dbReference type="EMBL" id="TKX25334.1"/>
    </source>
</evidence>
<keyword evidence="2" id="KW-0479">Metal-binding</keyword>
<dbReference type="Pfam" id="PF01244">
    <property type="entry name" value="Peptidase_M19"/>
    <property type="match status" value="1"/>
</dbReference>
<dbReference type="AlphaFoldDB" id="A0A4U7BAR4"/>
<comment type="caution">
    <text evidence="4">The sequence shown here is derived from an EMBL/GenBank/DDBJ whole genome shotgun (WGS) entry which is preliminary data.</text>
</comment>
<feature type="transmembrane region" description="Helical" evidence="3">
    <location>
        <begin position="32"/>
        <end position="60"/>
    </location>
</feature>
<keyword evidence="2" id="KW-0378">Hydrolase</keyword>